<dbReference type="InterPro" id="IPR034466">
    <property type="entry name" value="Methyltransferase_Class_B"/>
</dbReference>
<dbReference type="Pfam" id="PF02310">
    <property type="entry name" value="B12-binding"/>
    <property type="match status" value="1"/>
</dbReference>
<dbReference type="InterPro" id="IPR051198">
    <property type="entry name" value="BchE-like"/>
</dbReference>
<dbReference type="InterPro" id="IPR058240">
    <property type="entry name" value="rSAM_sf"/>
</dbReference>
<dbReference type="Pfam" id="PF04055">
    <property type="entry name" value="Radical_SAM"/>
    <property type="match status" value="1"/>
</dbReference>
<keyword evidence="4" id="KW-0949">S-adenosyl-L-methionine</keyword>
<accession>A0A523UVC4</accession>
<dbReference type="PROSITE" id="PS51918">
    <property type="entry name" value="RADICAL_SAM"/>
    <property type="match status" value="1"/>
</dbReference>
<protein>
    <submittedName>
        <fullName evidence="10">B12-binding domain-containing radical SAM protein</fullName>
    </submittedName>
</protein>
<dbReference type="SFLD" id="SFLDG01082">
    <property type="entry name" value="B12-binding_domain_containing"/>
    <property type="match status" value="1"/>
</dbReference>
<dbReference type="GO" id="GO:0003824">
    <property type="term" value="F:catalytic activity"/>
    <property type="evidence" value="ECO:0007669"/>
    <property type="project" value="InterPro"/>
</dbReference>
<feature type="domain" description="Radical SAM core" evidence="9">
    <location>
        <begin position="242"/>
        <end position="463"/>
    </location>
</feature>
<keyword evidence="7" id="KW-0411">Iron-sulfur</keyword>
<evidence type="ECO:0000256" key="3">
    <source>
        <dbReference type="ARBA" id="ARBA00022679"/>
    </source>
</evidence>
<keyword evidence="5" id="KW-0479">Metal-binding</keyword>
<dbReference type="GO" id="GO:0005829">
    <property type="term" value="C:cytosol"/>
    <property type="evidence" value="ECO:0007669"/>
    <property type="project" value="TreeGrafter"/>
</dbReference>
<keyword evidence="2" id="KW-0489">Methyltransferase</keyword>
<reference evidence="10 11" key="1">
    <citation type="submission" date="2019-03" db="EMBL/GenBank/DDBJ databases">
        <title>Metabolic potential of uncultured bacteria and archaea associated with petroleum seepage in deep-sea sediments.</title>
        <authorList>
            <person name="Dong X."/>
            <person name="Hubert C."/>
        </authorList>
    </citation>
    <scope>NUCLEOTIDE SEQUENCE [LARGE SCALE GENOMIC DNA]</scope>
    <source>
        <strain evidence="10">E44_bin18</strain>
    </source>
</reference>
<dbReference type="SFLD" id="SFLDS00029">
    <property type="entry name" value="Radical_SAM"/>
    <property type="match status" value="1"/>
</dbReference>
<dbReference type="Gene3D" id="3.40.50.280">
    <property type="entry name" value="Cobalamin-binding domain"/>
    <property type="match status" value="1"/>
</dbReference>
<dbReference type="CDD" id="cd02068">
    <property type="entry name" value="radical_SAM_B12_BD"/>
    <property type="match status" value="1"/>
</dbReference>
<comment type="caution">
    <text evidence="10">The sequence shown here is derived from an EMBL/GenBank/DDBJ whole genome shotgun (WGS) entry which is preliminary data.</text>
</comment>
<dbReference type="SUPFAM" id="SSF102114">
    <property type="entry name" value="Radical SAM enzymes"/>
    <property type="match status" value="1"/>
</dbReference>
<comment type="cofactor">
    <cofactor evidence="1">
        <name>[4Fe-4S] cluster</name>
        <dbReference type="ChEBI" id="CHEBI:49883"/>
    </cofactor>
</comment>
<evidence type="ECO:0000313" key="11">
    <source>
        <dbReference type="Proteomes" id="UP000315525"/>
    </source>
</evidence>
<evidence type="ECO:0000259" key="9">
    <source>
        <dbReference type="PROSITE" id="PS51918"/>
    </source>
</evidence>
<dbReference type="InterPro" id="IPR006158">
    <property type="entry name" value="Cobalamin-bd"/>
</dbReference>
<dbReference type="SFLD" id="SFLDG01123">
    <property type="entry name" value="methyltransferase_(Class_B)"/>
    <property type="match status" value="1"/>
</dbReference>
<gene>
    <name evidence="10" type="ORF">E3J62_03915</name>
</gene>
<proteinExistence type="predicted"/>
<evidence type="ECO:0000313" key="10">
    <source>
        <dbReference type="EMBL" id="TET46512.1"/>
    </source>
</evidence>
<evidence type="ECO:0000256" key="6">
    <source>
        <dbReference type="ARBA" id="ARBA00023004"/>
    </source>
</evidence>
<keyword evidence="3" id="KW-0808">Transferase</keyword>
<dbReference type="EMBL" id="SOJN01000049">
    <property type="protein sequence ID" value="TET46512.1"/>
    <property type="molecule type" value="Genomic_DNA"/>
</dbReference>
<dbReference type="InterPro" id="IPR006638">
    <property type="entry name" value="Elp3/MiaA/NifB-like_rSAM"/>
</dbReference>
<dbReference type="Gene3D" id="3.80.30.20">
    <property type="entry name" value="tm_1862 like domain"/>
    <property type="match status" value="1"/>
</dbReference>
<feature type="domain" description="B12-binding" evidence="8">
    <location>
        <begin position="70"/>
        <end position="201"/>
    </location>
</feature>
<dbReference type="InterPro" id="IPR023404">
    <property type="entry name" value="rSAM_horseshoe"/>
</dbReference>
<dbReference type="GO" id="GO:0046872">
    <property type="term" value="F:metal ion binding"/>
    <property type="evidence" value="ECO:0007669"/>
    <property type="project" value="UniProtKB-KW"/>
</dbReference>
<dbReference type="GO" id="GO:0051539">
    <property type="term" value="F:4 iron, 4 sulfur cluster binding"/>
    <property type="evidence" value="ECO:0007669"/>
    <property type="project" value="UniProtKB-KW"/>
</dbReference>
<dbReference type="Proteomes" id="UP000315525">
    <property type="component" value="Unassembled WGS sequence"/>
</dbReference>
<dbReference type="InterPro" id="IPR036724">
    <property type="entry name" value="Cobalamin-bd_sf"/>
</dbReference>
<dbReference type="PANTHER" id="PTHR43409">
    <property type="entry name" value="ANAEROBIC MAGNESIUM-PROTOPORPHYRIN IX MONOMETHYL ESTER CYCLASE-RELATED"/>
    <property type="match status" value="1"/>
</dbReference>
<organism evidence="10 11">
    <name type="scientific">candidate division TA06 bacterium</name>
    <dbReference type="NCBI Taxonomy" id="2250710"/>
    <lineage>
        <taxon>Bacteria</taxon>
        <taxon>Bacteria division TA06</taxon>
    </lineage>
</organism>
<keyword evidence="6" id="KW-0408">Iron</keyword>
<evidence type="ECO:0000256" key="2">
    <source>
        <dbReference type="ARBA" id="ARBA00022603"/>
    </source>
</evidence>
<dbReference type="AlphaFoldDB" id="A0A523UVC4"/>
<dbReference type="InterPro" id="IPR007197">
    <property type="entry name" value="rSAM"/>
</dbReference>
<name>A0A523UVC4_UNCT6</name>
<sequence length="535" mass="61975">MPSSEYLDPTRQSSIGHCTFLAKHFPEWQGSTDCLTFRPFSHRVDQQYQNPPDWGFFGEMFMEQRKTKEIKRIVGIEPGSPGLHIFSKFRLPRLGLPLLGKILTLEGYEVRIYCQDVSRIDWDDVWRADLVLISSITSTAPEAYKIAEDLRNRDIPVVLGGSHVTFKPEEALEFADYVVRGEGEQTIVELVRWLRDGDHSNLSDIKGLSFRMDGKFHHNLSRPLLQDLDSLPYPDLSLIQGFDKTGVVPMITSRGCPFDCTFCSVTKMFGRRFRFCSGTKVIDEIENLRQEFPGKPFFFYDDNFTASPHRTRLLLREILRRRIPLQWAAQTRADVAKDEGLIALMKQAGCHRLFIGLESTNPETLKAYKKNQTVEEIEECLEVLHKHDISVHGMFVLGGDDDDLATISSTVRFALRKKIGTVQFIILTPLPGTDFYREMVSQGRLINEEWSEYDGHHVKFIPRKISAWRLQAATMPGAMVRFYSLWQCLRLLLKGERSFLARIYGRWYLWIWRRHNHRFLGSLRRSSRSKTSRTL</sequence>
<dbReference type="SUPFAM" id="SSF52242">
    <property type="entry name" value="Cobalamin (vitamin B12)-binding domain"/>
    <property type="match status" value="1"/>
</dbReference>
<dbReference type="PROSITE" id="PS51332">
    <property type="entry name" value="B12_BINDING"/>
    <property type="match status" value="1"/>
</dbReference>
<dbReference type="GO" id="GO:0031419">
    <property type="term" value="F:cobalamin binding"/>
    <property type="evidence" value="ECO:0007669"/>
    <property type="project" value="InterPro"/>
</dbReference>
<evidence type="ECO:0000256" key="7">
    <source>
        <dbReference type="ARBA" id="ARBA00023014"/>
    </source>
</evidence>
<evidence type="ECO:0000256" key="5">
    <source>
        <dbReference type="ARBA" id="ARBA00022723"/>
    </source>
</evidence>
<evidence type="ECO:0000256" key="1">
    <source>
        <dbReference type="ARBA" id="ARBA00001966"/>
    </source>
</evidence>
<dbReference type="CDD" id="cd01335">
    <property type="entry name" value="Radical_SAM"/>
    <property type="match status" value="1"/>
</dbReference>
<dbReference type="PANTHER" id="PTHR43409:SF7">
    <property type="entry name" value="BLL1977 PROTEIN"/>
    <property type="match status" value="1"/>
</dbReference>
<evidence type="ECO:0000256" key="4">
    <source>
        <dbReference type="ARBA" id="ARBA00022691"/>
    </source>
</evidence>
<evidence type="ECO:0000259" key="8">
    <source>
        <dbReference type="PROSITE" id="PS51332"/>
    </source>
</evidence>
<dbReference type="SMART" id="SM00729">
    <property type="entry name" value="Elp3"/>
    <property type="match status" value="1"/>
</dbReference>